<gene>
    <name evidence="5" type="ORF">H8700_00420</name>
</gene>
<feature type="domain" description="CAAX prenyl protease 2/Lysostaphin resistance protein A-like" evidence="4">
    <location>
        <begin position="161"/>
        <end position="253"/>
    </location>
</feature>
<feature type="compositionally biased region" description="Polar residues" evidence="2">
    <location>
        <begin position="386"/>
        <end position="400"/>
    </location>
</feature>
<evidence type="ECO:0000256" key="2">
    <source>
        <dbReference type="SAM" id="MobiDB-lite"/>
    </source>
</evidence>
<keyword evidence="3" id="KW-0472">Membrane</keyword>
<proteinExistence type="predicted"/>
<evidence type="ECO:0000313" key="5">
    <source>
        <dbReference type="EMBL" id="MBC8556186.1"/>
    </source>
</evidence>
<keyword evidence="1" id="KW-0175">Coiled coil</keyword>
<reference evidence="5 6" key="1">
    <citation type="submission" date="2020-08" db="EMBL/GenBank/DDBJ databases">
        <title>Genome public.</title>
        <authorList>
            <person name="Liu C."/>
            <person name="Sun Q."/>
        </authorList>
    </citation>
    <scope>NUCLEOTIDE SEQUENCE [LARGE SCALE GENOMIC DNA]</scope>
    <source>
        <strain evidence="5 6">BX3</strain>
    </source>
</reference>
<name>A0ABR7MQV2_9FIRM</name>
<feature type="transmembrane region" description="Helical" evidence="3">
    <location>
        <begin position="21"/>
        <end position="52"/>
    </location>
</feature>
<dbReference type="PANTHER" id="PTHR39430:SF1">
    <property type="entry name" value="PROTEASE"/>
    <property type="match status" value="1"/>
</dbReference>
<organism evidence="5 6">
    <name type="scientific">Jutongia hominis</name>
    <dbReference type="NCBI Taxonomy" id="2763664"/>
    <lineage>
        <taxon>Bacteria</taxon>
        <taxon>Bacillati</taxon>
        <taxon>Bacillota</taxon>
        <taxon>Clostridia</taxon>
        <taxon>Lachnospirales</taxon>
        <taxon>Lachnospiraceae</taxon>
        <taxon>Jutongia</taxon>
    </lineage>
</organism>
<feature type="transmembrane region" description="Helical" evidence="3">
    <location>
        <begin position="81"/>
        <end position="103"/>
    </location>
</feature>
<dbReference type="GO" id="GO:0008237">
    <property type="term" value="F:metallopeptidase activity"/>
    <property type="evidence" value="ECO:0007669"/>
    <property type="project" value="UniProtKB-KW"/>
</dbReference>
<feature type="region of interest" description="Disordered" evidence="2">
    <location>
        <begin position="356"/>
        <end position="446"/>
    </location>
</feature>
<keyword evidence="5" id="KW-0378">Hydrolase</keyword>
<dbReference type="Proteomes" id="UP000637513">
    <property type="component" value="Unassembled WGS sequence"/>
</dbReference>
<feature type="transmembrane region" description="Helical" evidence="3">
    <location>
        <begin position="123"/>
        <end position="147"/>
    </location>
</feature>
<dbReference type="CDD" id="cd22249">
    <property type="entry name" value="UDM1_RNF168_RNF169-like"/>
    <property type="match status" value="1"/>
</dbReference>
<comment type="caution">
    <text evidence="5">The sequence shown here is derived from an EMBL/GenBank/DDBJ whole genome shotgun (WGS) entry which is preliminary data.</text>
</comment>
<evidence type="ECO:0000256" key="3">
    <source>
        <dbReference type="SAM" id="Phobius"/>
    </source>
</evidence>
<keyword evidence="3" id="KW-1133">Transmembrane helix</keyword>
<sequence>MKAIKKPDFMKNAILGNGHSAAFELICALLVFFVGSTATSLVQAPVLAFYMLKDGSYMKMLQNGSLDVNQMNRIMQSIPDWFVIVTLIAEFALLIICILYCKLIEKRNAASMGFQKKGFAIQYIKGLLIGAAAFVVAYGICILTKSVTIEGFNKDSFSILYLFGFLVGFLVQGMAEEVLCRGYLFVSLTRRNSVVGAVVISSLFFSMMHGMNDNMSLLAYLNLFLFGAVMALLMLRYENIWIVGAAHSIWNFVQGTIFGVSVSGIQIKRTVFVGKSVEGASFINGGKFGLEGGLSVTLVLLAGIGILVWSLYRKGMIISIEEDLELHTQEEQERLRRTEKERKAKEEFMQKMMQNMTQNPYFTNPNANSNQEEEKERENPFEAAPNGQNPNNGFDNTMQQRTDETGDFGAMIQQSQQKEESMQKQNQKATPDNVQDTGFDHNYFDD</sequence>
<dbReference type="RefSeq" id="WP_249302149.1">
    <property type="nucleotide sequence ID" value="NZ_JACRSW010000001.1"/>
</dbReference>
<evidence type="ECO:0000259" key="4">
    <source>
        <dbReference type="Pfam" id="PF02517"/>
    </source>
</evidence>
<feature type="transmembrane region" description="Helical" evidence="3">
    <location>
        <begin position="249"/>
        <end position="267"/>
    </location>
</feature>
<dbReference type="Pfam" id="PF02517">
    <property type="entry name" value="Rce1-like"/>
    <property type="match status" value="1"/>
</dbReference>
<feature type="transmembrane region" description="Helical" evidence="3">
    <location>
        <begin position="192"/>
        <end position="211"/>
    </location>
</feature>
<dbReference type="InterPro" id="IPR003675">
    <property type="entry name" value="Rce1/LyrA-like_dom"/>
</dbReference>
<keyword evidence="6" id="KW-1185">Reference proteome</keyword>
<keyword evidence="3" id="KW-0812">Transmembrane</keyword>
<keyword evidence="5" id="KW-0645">Protease</keyword>
<keyword evidence="5" id="KW-0482">Metalloprotease</keyword>
<protein>
    <submittedName>
        <fullName evidence="5">CPBP family intramembrane metalloprotease</fullName>
    </submittedName>
</protein>
<dbReference type="EMBL" id="JACRSW010000001">
    <property type="protein sequence ID" value="MBC8556186.1"/>
    <property type="molecule type" value="Genomic_DNA"/>
</dbReference>
<evidence type="ECO:0000256" key="1">
    <source>
        <dbReference type="SAM" id="Coils"/>
    </source>
</evidence>
<accession>A0ABR7MQV2</accession>
<feature type="coiled-coil region" evidence="1">
    <location>
        <begin position="321"/>
        <end position="355"/>
    </location>
</feature>
<feature type="transmembrane region" description="Helical" evidence="3">
    <location>
        <begin position="217"/>
        <end position="237"/>
    </location>
</feature>
<evidence type="ECO:0000313" key="6">
    <source>
        <dbReference type="Proteomes" id="UP000637513"/>
    </source>
</evidence>
<feature type="compositionally biased region" description="Polar residues" evidence="2">
    <location>
        <begin position="356"/>
        <end position="370"/>
    </location>
</feature>
<feature type="transmembrane region" description="Helical" evidence="3">
    <location>
        <begin position="159"/>
        <end position="180"/>
    </location>
</feature>
<dbReference type="PANTHER" id="PTHR39430">
    <property type="entry name" value="MEMBRANE-ASSOCIATED PROTEASE-RELATED"/>
    <property type="match status" value="1"/>
</dbReference>
<feature type="transmembrane region" description="Helical" evidence="3">
    <location>
        <begin position="292"/>
        <end position="312"/>
    </location>
</feature>